<dbReference type="AlphaFoldDB" id="A0A5E6QS46"/>
<dbReference type="OrthoDB" id="6888333at2"/>
<reference evidence="1 2" key="1">
    <citation type="submission" date="2019-09" db="EMBL/GenBank/DDBJ databases">
        <authorList>
            <person name="Chandra G."/>
            <person name="Truman W A."/>
        </authorList>
    </citation>
    <scope>NUCLEOTIDE SEQUENCE [LARGE SCALE GENOMIC DNA]</scope>
    <source>
        <strain evidence="1">PS659</strain>
    </source>
</reference>
<accession>A0A5E6QS46</accession>
<protein>
    <submittedName>
        <fullName evidence="1">Uncharacterized protein</fullName>
    </submittedName>
</protein>
<evidence type="ECO:0000313" key="2">
    <source>
        <dbReference type="Proteomes" id="UP000326729"/>
    </source>
</evidence>
<evidence type="ECO:0000313" key="1">
    <source>
        <dbReference type="EMBL" id="VVM59077.1"/>
    </source>
</evidence>
<gene>
    <name evidence="1" type="ORF">PS659_01219</name>
</gene>
<organism evidence="1 2">
    <name type="scientific">Pseudomonas fluorescens</name>
    <dbReference type="NCBI Taxonomy" id="294"/>
    <lineage>
        <taxon>Bacteria</taxon>
        <taxon>Pseudomonadati</taxon>
        <taxon>Pseudomonadota</taxon>
        <taxon>Gammaproteobacteria</taxon>
        <taxon>Pseudomonadales</taxon>
        <taxon>Pseudomonadaceae</taxon>
        <taxon>Pseudomonas</taxon>
    </lineage>
</organism>
<sequence length="107" mass="11666">MSHGIRIWGADGALQVDENTFTMRVVYSGLVTGSNSVAYQTISVSGLTPENGAAFVVPVGGYNVNLDKQLETEVIAGAVRVYSYIRGREQYSNKTGVAMRLIVIRFY</sequence>
<proteinExistence type="predicted"/>
<dbReference type="Proteomes" id="UP000326729">
    <property type="component" value="Unassembled WGS sequence"/>
</dbReference>
<dbReference type="EMBL" id="CABVGY010000005">
    <property type="protein sequence ID" value="VVM59077.1"/>
    <property type="molecule type" value="Genomic_DNA"/>
</dbReference>
<name>A0A5E6QS46_PSEFL</name>
<dbReference type="RefSeq" id="WP_150715310.1">
    <property type="nucleotide sequence ID" value="NZ_CABVGY010000005.1"/>
</dbReference>